<keyword evidence="3" id="KW-1185">Reference proteome</keyword>
<evidence type="ECO:0000313" key="3">
    <source>
        <dbReference type="Proteomes" id="UP001156881"/>
    </source>
</evidence>
<organism evidence="2 3">
    <name type="scientific">Methylobacterium brachythecii</name>
    <dbReference type="NCBI Taxonomy" id="1176177"/>
    <lineage>
        <taxon>Bacteria</taxon>
        <taxon>Pseudomonadati</taxon>
        <taxon>Pseudomonadota</taxon>
        <taxon>Alphaproteobacteria</taxon>
        <taxon>Hyphomicrobiales</taxon>
        <taxon>Methylobacteriaceae</taxon>
        <taxon>Methylobacterium</taxon>
    </lineage>
</organism>
<dbReference type="RefSeq" id="WP_183502603.1">
    <property type="nucleotide sequence ID" value="NZ_BSPG01000003.1"/>
</dbReference>
<dbReference type="Pfam" id="PF07238">
    <property type="entry name" value="PilZ"/>
    <property type="match status" value="1"/>
</dbReference>
<dbReference type="InterPro" id="IPR009875">
    <property type="entry name" value="PilZ_domain"/>
</dbReference>
<dbReference type="SUPFAM" id="SSF141371">
    <property type="entry name" value="PilZ domain-like"/>
    <property type="match status" value="1"/>
</dbReference>
<reference evidence="3" key="1">
    <citation type="journal article" date="2019" name="Int. J. Syst. Evol. Microbiol.">
        <title>The Global Catalogue of Microorganisms (GCM) 10K type strain sequencing project: providing services to taxonomists for standard genome sequencing and annotation.</title>
        <authorList>
            <consortium name="The Broad Institute Genomics Platform"/>
            <consortium name="The Broad Institute Genome Sequencing Center for Infectious Disease"/>
            <person name="Wu L."/>
            <person name="Ma J."/>
        </authorList>
    </citation>
    <scope>NUCLEOTIDE SEQUENCE [LARGE SCALE GENOMIC DNA]</scope>
    <source>
        <strain evidence="3">NBRC 107710</strain>
    </source>
</reference>
<proteinExistence type="predicted"/>
<comment type="caution">
    <text evidence="2">The sequence shown here is derived from an EMBL/GenBank/DDBJ whole genome shotgun (WGS) entry which is preliminary data.</text>
</comment>
<accession>A0ABQ6CZ97</accession>
<evidence type="ECO:0000313" key="2">
    <source>
        <dbReference type="EMBL" id="GLS43126.1"/>
    </source>
</evidence>
<dbReference type="Proteomes" id="UP001156881">
    <property type="component" value="Unassembled WGS sequence"/>
</dbReference>
<dbReference type="EMBL" id="BSPG01000003">
    <property type="protein sequence ID" value="GLS43126.1"/>
    <property type="molecule type" value="Genomic_DNA"/>
</dbReference>
<name>A0ABQ6CZ97_9HYPH</name>
<sequence>MIERRRRPRVRVDSVGYIITKTGNPIACRIIDRSPDGARLCVDSVFGIPNEFRLVVQKTRESFTTNVAWRSPQELGVAFVETHGVMAVTPANGEREPIALAQYRGPEGFAPESQGGSLVSGACYEI</sequence>
<gene>
    <name evidence="2" type="ORF">GCM10007884_11110</name>
</gene>
<feature type="domain" description="PilZ" evidence="1">
    <location>
        <begin position="3"/>
        <end position="81"/>
    </location>
</feature>
<evidence type="ECO:0000259" key="1">
    <source>
        <dbReference type="Pfam" id="PF07238"/>
    </source>
</evidence>
<protein>
    <recommendedName>
        <fullName evidence="1">PilZ domain-containing protein</fullName>
    </recommendedName>
</protein>